<evidence type="ECO:0000256" key="1">
    <source>
        <dbReference type="SAM" id="Phobius"/>
    </source>
</evidence>
<sequence length="98" mass="11008">MMKDKNQTSLGKKILKWAAITILVLLIALISVPFLFKDKIVKMVSNTINNNVNATVTFKETDLSLLRNFPLASLKVNDINVTNKAPFLGDTLFNEKRT</sequence>
<evidence type="ECO:0000313" key="3">
    <source>
        <dbReference type="Proteomes" id="UP001491088"/>
    </source>
</evidence>
<gene>
    <name evidence="2" type="ORF">WG950_02725</name>
</gene>
<organism evidence="2 3">
    <name type="scientific">Polaribacter marinaquae</name>
    <dbReference type="NCBI Taxonomy" id="1642819"/>
    <lineage>
        <taxon>Bacteria</taxon>
        <taxon>Pseudomonadati</taxon>
        <taxon>Bacteroidota</taxon>
        <taxon>Flavobacteriia</taxon>
        <taxon>Flavobacteriales</taxon>
        <taxon>Flavobacteriaceae</taxon>
    </lineage>
</organism>
<keyword evidence="1" id="KW-0812">Transmembrane</keyword>
<reference evidence="2 3" key="1">
    <citation type="submission" date="2024-03" db="EMBL/GenBank/DDBJ databases">
        <authorList>
            <person name="Cao K."/>
        </authorList>
    </citation>
    <scope>NUCLEOTIDE SEQUENCE [LARGE SCALE GENOMIC DNA]</scope>
    <source>
        <strain evidence="2 3">MCCC 1K00696</strain>
    </source>
</reference>
<keyword evidence="3" id="KW-1185">Reference proteome</keyword>
<dbReference type="EMBL" id="CP150496">
    <property type="protein sequence ID" value="WYW56178.1"/>
    <property type="molecule type" value="Genomic_DNA"/>
</dbReference>
<dbReference type="Proteomes" id="UP001491088">
    <property type="component" value="Chromosome"/>
</dbReference>
<protein>
    <recommendedName>
        <fullName evidence="4">AsmA domain-containing protein</fullName>
    </recommendedName>
</protein>
<evidence type="ECO:0008006" key="4">
    <source>
        <dbReference type="Google" id="ProtNLM"/>
    </source>
</evidence>
<proteinExistence type="predicted"/>
<keyword evidence="1" id="KW-1133">Transmembrane helix</keyword>
<dbReference type="RefSeq" id="WP_340934041.1">
    <property type="nucleotide sequence ID" value="NZ_CP150496.1"/>
</dbReference>
<feature type="transmembrane region" description="Helical" evidence="1">
    <location>
        <begin position="14"/>
        <end position="36"/>
    </location>
</feature>
<accession>A0ABZ2TTI2</accession>
<evidence type="ECO:0000313" key="2">
    <source>
        <dbReference type="EMBL" id="WYW56178.1"/>
    </source>
</evidence>
<name>A0ABZ2TTI2_9FLAO</name>
<keyword evidence="1" id="KW-0472">Membrane</keyword>